<dbReference type="RefSeq" id="WP_133328245.1">
    <property type="nucleotide sequence ID" value="NZ_SMYL01000004.1"/>
</dbReference>
<name>A0A4R5W1Y2_9BURK</name>
<feature type="signal peptide" evidence="1">
    <location>
        <begin position="1"/>
        <end position="31"/>
    </location>
</feature>
<accession>A0A4R5W1Y2</accession>
<evidence type="ECO:0008006" key="4">
    <source>
        <dbReference type="Google" id="ProtNLM"/>
    </source>
</evidence>
<sequence length="225" mass="25507">MKFSFLSNAKAFGGQLAVLCAASCVAHVAFAKDLTFDKVFSDKAEPSSIHYQATYQNQSGEHQLEVWRDGQQRLKRRTDDSLETYATRAAGEAEFQMSVLDLKKKIHTRVDRTNLYRIGNFTDWYDLAHGLRHPKGDYQLAAIAAPANAPKALDACKWYGLTQQDRTTQICWSERSRIPLLILDQDGKAVWTVTKVERHPISPKVFVINDEGFIKNDANQDIEKD</sequence>
<dbReference type="AlphaFoldDB" id="A0A4R5W1Y2"/>
<organism evidence="2 3">
    <name type="scientific">Sapientia aquatica</name>
    <dbReference type="NCBI Taxonomy" id="1549640"/>
    <lineage>
        <taxon>Bacteria</taxon>
        <taxon>Pseudomonadati</taxon>
        <taxon>Pseudomonadota</taxon>
        <taxon>Betaproteobacteria</taxon>
        <taxon>Burkholderiales</taxon>
        <taxon>Oxalobacteraceae</taxon>
        <taxon>Sapientia</taxon>
    </lineage>
</organism>
<keyword evidence="3" id="KW-1185">Reference proteome</keyword>
<feature type="chain" id="PRO_5020647917" description="DUF3108 domain-containing protein" evidence="1">
    <location>
        <begin position="32"/>
        <end position="225"/>
    </location>
</feature>
<dbReference type="OrthoDB" id="8747818at2"/>
<protein>
    <recommendedName>
        <fullName evidence="4">DUF3108 domain-containing protein</fullName>
    </recommendedName>
</protein>
<keyword evidence="1" id="KW-0732">Signal</keyword>
<comment type="caution">
    <text evidence="2">The sequence shown here is derived from an EMBL/GenBank/DDBJ whole genome shotgun (WGS) entry which is preliminary data.</text>
</comment>
<dbReference type="EMBL" id="SMYL01000004">
    <property type="protein sequence ID" value="TDK66044.1"/>
    <property type="molecule type" value="Genomic_DNA"/>
</dbReference>
<dbReference type="Proteomes" id="UP000294829">
    <property type="component" value="Unassembled WGS sequence"/>
</dbReference>
<reference evidence="2 3" key="1">
    <citation type="submission" date="2019-03" db="EMBL/GenBank/DDBJ databases">
        <title>Sapientia aquatica gen. nov., sp. nov., isolated from a crater lake.</title>
        <authorList>
            <person name="Felfoldi T."/>
            <person name="Szabo A."/>
            <person name="Toth E."/>
            <person name="Schumann P."/>
            <person name="Keki Z."/>
            <person name="Marialigeti K."/>
            <person name="Mathe I."/>
        </authorList>
    </citation>
    <scope>NUCLEOTIDE SEQUENCE [LARGE SCALE GENOMIC DNA]</scope>
    <source>
        <strain evidence="2 3">SA-152</strain>
    </source>
</reference>
<evidence type="ECO:0000313" key="2">
    <source>
        <dbReference type="EMBL" id="TDK66044.1"/>
    </source>
</evidence>
<gene>
    <name evidence="2" type="ORF">E2I14_10660</name>
</gene>
<proteinExistence type="predicted"/>
<evidence type="ECO:0000256" key="1">
    <source>
        <dbReference type="SAM" id="SignalP"/>
    </source>
</evidence>
<evidence type="ECO:0000313" key="3">
    <source>
        <dbReference type="Proteomes" id="UP000294829"/>
    </source>
</evidence>